<dbReference type="InterPro" id="IPR023393">
    <property type="entry name" value="START-like_dom_sf"/>
</dbReference>
<dbReference type="Proteomes" id="UP000631791">
    <property type="component" value="Unassembled WGS sequence"/>
</dbReference>
<comment type="caution">
    <text evidence="2">The sequence shown here is derived from an EMBL/GenBank/DDBJ whole genome shotgun (WGS) entry which is preliminary data.</text>
</comment>
<gene>
    <name evidence="2" type="ORF">IW249_004630</name>
</gene>
<organism evidence="2 3">
    <name type="scientific">Micromonospora vinacea</name>
    <dbReference type="NCBI Taxonomy" id="709878"/>
    <lineage>
        <taxon>Bacteria</taxon>
        <taxon>Bacillati</taxon>
        <taxon>Actinomycetota</taxon>
        <taxon>Actinomycetes</taxon>
        <taxon>Micromonosporales</taxon>
        <taxon>Micromonosporaceae</taxon>
        <taxon>Micromonospora</taxon>
    </lineage>
</organism>
<evidence type="ECO:0000256" key="1">
    <source>
        <dbReference type="SAM" id="MobiDB-lite"/>
    </source>
</evidence>
<evidence type="ECO:0000313" key="2">
    <source>
        <dbReference type="EMBL" id="MBG6104216.1"/>
    </source>
</evidence>
<dbReference type="SUPFAM" id="SSF55961">
    <property type="entry name" value="Bet v1-like"/>
    <property type="match status" value="1"/>
</dbReference>
<accession>A0ABS0K6H9</accession>
<evidence type="ECO:0000313" key="3">
    <source>
        <dbReference type="Proteomes" id="UP000631791"/>
    </source>
</evidence>
<dbReference type="EMBL" id="JADOTY010000001">
    <property type="protein sequence ID" value="MBG6104216.1"/>
    <property type="molecule type" value="Genomic_DNA"/>
</dbReference>
<evidence type="ECO:0008006" key="4">
    <source>
        <dbReference type="Google" id="ProtNLM"/>
    </source>
</evidence>
<protein>
    <recommendedName>
        <fullName evidence="4">DUF4287 domain-containing protein</fullName>
    </recommendedName>
</protein>
<dbReference type="RefSeq" id="WP_231392629.1">
    <property type="nucleotide sequence ID" value="NZ_JADOTY010000001.1"/>
</dbReference>
<dbReference type="Gene3D" id="3.30.530.20">
    <property type="match status" value="1"/>
</dbReference>
<sequence>MTTQRSFKARVRTRMEKTGESYTTARRHLINRAEPASSAASPPAPTEPTVTAAAAQTERIADDLIRARTGRGWAEWFAVLDAASATGWTHTRIARHLGTEHEVPGWWAQTITVGYEQARGLRAPGQRRGGGFEASASRTVAVPARRLFEAFADETARARWLPDVEVRVRTATAPRSFRADWAGGPTRIVVGIDAVGESKARVSILHEKLTGAEQAAELKAYWRERLAALKALLETDGDHR</sequence>
<reference evidence="2 3" key="1">
    <citation type="submission" date="2020-11" db="EMBL/GenBank/DDBJ databases">
        <title>Sequencing the genomes of 1000 actinobacteria strains.</title>
        <authorList>
            <person name="Klenk H.-P."/>
        </authorList>
    </citation>
    <scope>NUCLEOTIDE SEQUENCE [LARGE SCALE GENOMIC DNA]</scope>
    <source>
        <strain evidence="2 3">DSM 101695</strain>
    </source>
</reference>
<feature type="region of interest" description="Disordered" evidence="1">
    <location>
        <begin position="1"/>
        <end position="24"/>
    </location>
</feature>
<keyword evidence="3" id="KW-1185">Reference proteome</keyword>
<proteinExistence type="predicted"/>
<name>A0ABS0K6H9_9ACTN</name>